<evidence type="ECO:0000313" key="1">
    <source>
        <dbReference type="EMBL" id="MBB5198647.1"/>
    </source>
</evidence>
<accession>A0A840RKB5</accession>
<dbReference type="EMBL" id="JACHHQ010000001">
    <property type="protein sequence ID" value="MBB5198647.1"/>
    <property type="molecule type" value="Genomic_DNA"/>
</dbReference>
<dbReference type="RefSeq" id="WP_168052747.1">
    <property type="nucleotide sequence ID" value="NZ_JAAOZT010000002.1"/>
</dbReference>
<dbReference type="PANTHER" id="PTHR36154:SF1">
    <property type="entry name" value="DNA-BINDING TRANSCRIPTIONAL ACTIVATOR ALPA"/>
    <property type="match status" value="1"/>
</dbReference>
<dbReference type="Proteomes" id="UP000571084">
    <property type="component" value="Unassembled WGS sequence"/>
</dbReference>
<dbReference type="InterPro" id="IPR052931">
    <property type="entry name" value="Prophage_regulatory_activator"/>
</dbReference>
<gene>
    <name evidence="1" type="ORF">HNR39_000457</name>
</gene>
<comment type="caution">
    <text evidence="1">The sequence shown here is derived from an EMBL/GenBank/DDBJ whole genome shotgun (WGS) entry which is preliminary data.</text>
</comment>
<dbReference type="Pfam" id="PF05930">
    <property type="entry name" value="Phage_AlpA"/>
    <property type="match status" value="1"/>
</dbReference>
<reference evidence="1 2" key="1">
    <citation type="submission" date="2020-08" db="EMBL/GenBank/DDBJ databases">
        <title>Genomic Encyclopedia of Type Strains, Phase IV (KMG-IV): sequencing the most valuable type-strain genomes for metagenomic binning, comparative biology and taxonomic classification.</title>
        <authorList>
            <person name="Goeker M."/>
        </authorList>
    </citation>
    <scope>NUCLEOTIDE SEQUENCE [LARGE SCALE GENOMIC DNA]</scope>
    <source>
        <strain evidence="1 2">DSM 23240</strain>
    </source>
</reference>
<organism evidence="1 2">
    <name type="scientific">Glaciimonas immobilis</name>
    <dbReference type="NCBI Taxonomy" id="728004"/>
    <lineage>
        <taxon>Bacteria</taxon>
        <taxon>Pseudomonadati</taxon>
        <taxon>Pseudomonadota</taxon>
        <taxon>Betaproteobacteria</taxon>
        <taxon>Burkholderiales</taxon>
        <taxon>Oxalobacteraceae</taxon>
        <taxon>Glaciimonas</taxon>
    </lineage>
</organism>
<dbReference type="InterPro" id="IPR010260">
    <property type="entry name" value="AlpA"/>
</dbReference>
<keyword evidence="2" id="KW-1185">Reference proteome</keyword>
<evidence type="ECO:0000313" key="2">
    <source>
        <dbReference type="Proteomes" id="UP000571084"/>
    </source>
</evidence>
<protein>
    <submittedName>
        <fullName evidence="1">Prophage regulatory protein</fullName>
    </submittedName>
</protein>
<proteinExistence type="predicted"/>
<dbReference type="PANTHER" id="PTHR36154">
    <property type="entry name" value="DNA-BINDING TRANSCRIPTIONAL ACTIVATOR ALPA"/>
    <property type="match status" value="1"/>
</dbReference>
<dbReference type="AlphaFoldDB" id="A0A840RKB5"/>
<dbReference type="Gene3D" id="1.10.238.160">
    <property type="match status" value="1"/>
</dbReference>
<name>A0A840RKB5_9BURK</name>
<sequence>MSYSILRVKDVIAKTGIKRTNLYRQVKAKTFPAPINLGAKAIGWIENEVDAWIESRMDARCQEVDTEAN</sequence>